<comment type="caution">
    <text evidence="1">The sequence shown here is derived from an EMBL/GenBank/DDBJ whole genome shotgun (WGS) entry which is preliminary data.</text>
</comment>
<evidence type="ECO:0000313" key="1">
    <source>
        <dbReference type="EMBL" id="KAH8983033.1"/>
    </source>
</evidence>
<reference evidence="1" key="1">
    <citation type="submission" date="2022-01" db="EMBL/GenBank/DDBJ databases">
        <title>Comparative genomics reveals a dynamic genome evolution in the ectomycorrhizal milk-cap (Lactarius) mushrooms.</title>
        <authorList>
            <consortium name="DOE Joint Genome Institute"/>
            <person name="Lebreton A."/>
            <person name="Tang N."/>
            <person name="Kuo A."/>
            <person name="LaButti K."/>
            <person name="Drula E."/>
            <person name="Barry K."/>
            <person name="Clum A."/>
            <person name="Lipzen A."/>
            <person name="Mousain D."/>
            <person name="Ng V."/>
            <person name="Wang R."/>
            <person name="Wang X."/>
            <person name="Dai Y."/>
            <person name="Henrissat B."/>
            <person name="Grigoriev I.V."/>
            <person name="Guerin-Laguette A."/>
            <person name="Yu F."/>
            <person name="Martin F.M."/>
        </authorList>
    </citation>
    <scope>NUCLEOTIDE SEQUENCE</scope>
    <source>
        <strain evidence="1">QP</strain>
    </source>
</reference>
<proteinExistence type="predicted"/>
<accession>A0AAD4L787</accession>
<evidence type="ECO:0000313" key="2">
    <source>
        <dbReference type="Proteomes" id="UP001201163"/>
    </source>
</evidence>
<protein>
    <submittedName>
        <fullName evidence="1">Uncharacterized protein</fullName>
    </submittedName>
</protein>
<keyword evidence="2" id="KW-1185">Reference proteome</keyword>
<dbReference type="Proteomes" id="UP001201163">
    <property type="component" value="Unassembled WGS sequence"/>
</dbReference>
<sequence>MLPRLAMAPVIPIGPIPRHTPPTRRRSFRYPHLRPFLPSPSASSCQRLSPQCRVAPCLFLHLSWRREAWCQSDTVRHTLVHHQDAAGAGVVRRYKGHTSAHRHGTPCCGLAVVGTVVWRGGSMSKSLLIALASAKLIPDPAISLLKSQILRSHLNEKETTWTVSGVLKSVIVAKIVARQPWSSLN</sequence>
<name>A0AAD4L787_9AGAM</name>
<organism evidence="1 2">
    <name type="scientific">Lactarius akahatsu</name>
    <dbReference type="NCBI Taxonomy" id="416441"/>
    <lineage>
        <taxon>Eukaryota</taxon>
        <taxon>Fungi</taxon>
        <taxon>Dikarya</taxon>
        <taxon>Basidiomycota</taxon>
        <taxon>Agaricomycotina</taxon>
        <taxon>Agaricomycetes</taxon>
        <taxon>Russulales</taxon>
        <taxon>Russulaceae</taxon>
        <taxon>Lactarius</taxon>
    </lineage>
</organism>
<gene>
    <name evidence="1" type="ORF">EDB92DRAFT_1892123</name>
</gene>
<dbReference type="AlphaFoldDB" id="A0AAD4L787"/>
<dbReference type="EMBL" id="JAKELL010000093">
    <property type="protein sequence ID" value="KAH8983033.1"/>
    <property type="molecule type" value="Genomic_DNA"/>
</dbReference>
<feature type="non-terminal residue" evidence="1">
    <location>
        <position position="185"/>
    </location>
</feature>